<dbReference type="Pfam" id="PF00149">
    <property type="entry name" value="Metallophos"/>
    <property type="match status" value="1"/>
</dbReference>
<dbReference type="SUPFAM" id="SSF56300">
    <property type="entry name" value="Metallo-dependent phosphatases"/>
    <property type="match status" value="1"/>
</dbReference>
<name>A0A7K1U032_9BACT</name>
<dbReference type="PANTHER" id="PTHR42850">
    <property type="entry name" value="METALLOPHOSPHOESTERASE"/>
    <property type="match status" value="1"/>
</dbReference>
<dbReference type="AlphaFoldDB" id="A0A7K1U032"/>
<dbReference type="GO" id="GO:0005737">
    <property type="term" value="C:cytoplasm"/>
    <property type="evidence" value="ECO:0007669"/>
    <property type="project" value="TreeGrafter"/>
</dbReference>
<proteinExistence type="predicted"/>
<reference evidence="2 3" key="1">
    <citation type="submission" date="2019-12" db="EMBL/GenBank/DDBJ databases">
        <title>Chitinophaga sp. strain ysch24 (GDMCC 1.1355), whole genome shotgun sequence.</title>
        <authorList>
            <person name="Zhang X."/>
        </authorList>
    </citation>
    <scope>NUCLEOTIDE SEQUENCE [LARGE SCALE GENOMIC DNA]</scope>
    <source>
        <strain evidence="3">ysch24</strain>
    </source>
</reference>
<dbReference type="InterPro" id="IPR029052">
    <property type="entry name" value="Metallo-depent_PP-like"/>
</dbReference>
<dbReference type="Proteomes" id="UP000461730">
    <property type="component" value="Unassembled WGS sequence"/>
</dbReference>
<protein>
    <submittedName>
        <fullName evidence="2">Phosphoesterase</fullName>
    </submittedName>
</protein>
<dbReference type="GO" id="GO:0008803">
    <property type="term" value="F:bis(5'-nucleosyl)-tetraphosphatase (symmetrical) activity"/>
    <property type="evidence" value="ECO:0007669"/>
    <property type="project" value="TreeGrafter"/>
</dbReference>
<evidence type="ECO:0000259" key="1">
    <source>
        <dbReference type="Pfam" id="PF00149"/>
    </source>
</evidence>
<evidence type="ECO:0000313" key="2">
    <source>
        <dbReference type="EMBL" id="MVT07727.1"/>
    </source>
</evidence>
<keyword evidence="3" id="KW-1185">Reference proteome</keyword>
<dbReference type="RefSeq" id="WP_157305107.1">
    <property type="nucleotide sequence ID" value="NZ_WRXN01000001.1"/>
</dbReference>
<dbReference type="InterPro" id="IPR050126">
    <property type="entry name" value="Ap4A_hydrolase"/>
</dbReference>
<gene>
    <name evidence="2" type="ORF">GO493_05600</name>
</gene>
<sequence>MRVFVMGDIHGGYKALVQCLERSCFDYEKDMLIQLGDVTDGYPQVYECVECLLKIPRLIALKGNHDDWLDDFIRKDLHPASWNFGGKGTLVSYLEHAGKKGLFRATGAGYKTSLQAADIPLTHRAFFASQHLYYIDEQHRCFVHAGFNRYLSLDKQRPADFYWDRDMWSEALHCHTYQRNRITTRDFFNGTNFKEVFIGHTPTTKLGTDKPLRALNILNLDTGAGHRGKLTIMNVDSKQYWQSDPLPELYPQNYRYI</sequence>
<feature type="domain" description="Calcineurin-like phosphoesterase" evidence="1">
    <location>
        <begin position="1"/>
        <end position="202"/>
    </location>
</feature>
<comment type="caution">
    <text evidence="2">The sequence shown here is derived from an EMBL/GenBank/DDBJ whole genome shotgun (WGS) entry which is preliminary data.</text>
</comment>
<dbReference type="InterPro" id="IPR004843">
    <property type="entry name" value="Calcineurin-like_PHP"/>
</dbReference>
<dbReference type="GO" id="GO:0016791">
    <property type="term" value="F:phosphatase activity"/>
    <property type="evidence" value="ECO:0007669"/>
    <property type="project" value="TreeGrafter"/>
</dbReference>
<dbReference type="PANTHER" id="PTHR42850:SF4">
    <property type="entry name" value="ZINC-DEPENDENT ENDOPOLYPHOSPHATASE"/>
    <property type="match status" value="1"/>
</dbReference>
<accession>A0A7K1U032</accession>
<dbReference type="Gene3D" id="3.60.21.10">
    <property type="match status" value="1"/>
</dbReference>
<dbReference type="EMBL" id="WRXN01000001">
    <property type="protein sequence ID" value="MVT07727.1"/>
    <property type="molecule type" value="Genomic_DNA"/>
</dbReference>
<dbReference type="GO" id="GO:0110154">
    <property type="term" value="P:RNA decapping"/>
    <property type="evidence" value="ECO:0007669"/>
    <property type="project" value="TreeGrafter"/>
</dbReference>
<organism evidence="2 3">
    <name type="scientific">Chitinophaga tropicalis</name>
    <dbReference type="NCBI Taxonomy" id="2683588"/>
    <lineage>
        <taxon>Bacteria</taxon>
        <taxon>Pseudomonadati</taxon>
        <taxon>Bacteroidota</taxon>
        <taxon>Chitinophagia</taxon>
        <taxon>Chitinophagales</taxon>
        <taxon>Chitinophagaceae</taxon>
        <taxon>Chitinophaga</taxon>
    </lineage>
</organism>
<evidence type="ECO:0000313" key="3">
    <source>
        <dbReference type="Proteomes" id="UP000461730"/>
    </source>
</evidence>